<keyword evidence="1" id="KW-0862">Zinc</keyword>
<evidence type="ECO:0000313" key="5">
    <source>
        <dbReference type="Proteomes" id="UP000002640"/>
    </source>
</evidence>
<feature type="non-terminal residue" evidence="4">
    <location>
        <position position="202"/>
    </location>
</feature>
<evidence type="ECO:0000313" key="4">
    <source>
        <dbReference type="EMBL" id="EGZ07984.1"/>
    </source>
</evidence>
<dbReference type="EMBL" id="JH159161">
    <property type="protein sequence ID" value="EGZ07984.1"/>
    <property type="molecule type" value="Genomic_DNA"/>
</dbReference>
<feature type="compositionally biased region" description="Basic and acidic residues" evidence="2">
    <location>
        <begin position="146"/>
        <end position="160"/>
    </location>
</feature>
<reference evidence="4 5" key="1">
    <citation type="journal article" date="2006" name="Science">
        <title>Phytophthora genome sequences uncover evolutionary origins and mechanisms of pathogenesis.</title>
        <authorList>
            <person name="Tyler B.M."/>
            <person name="Tripathy S."/>
            <person name="Zhang X."/>
            <person name="Dehal P."/>
            <person name="Jiang R.H."/>
            <person name="Aerts A."/>
            <person name="Arredondo F.D."/>
            <person name="Baxter L."/>
            <person name="Bensasson D."/>
            <person name="Beynon J.L."/>
            <person name="Chapman J."/>
            <person name="Damasceno C.M."/>
            <person name="Dorrance A.E."/>
            <person name="Dou D."/>
            <person name="Dickerman A.W."/>
            <person name="Dubchak I.L."/>
            <person name="Garbelotto M."/>
            <person name="Gijzen M."/>
            <person name="Gordon S.G."/>
            <person name="Govers F."/>
            <person name="Grunwald N.J."/>
            <person name="Huang W."/>
            <person name="Ivors K.L."/>
            <person name="Jones R.W."/>
            <person name="Kamoun S."/>
            <person name="Krampis K."/>
            <person name="Lamour K.H."/>
            <person name="Lee M.K."/>
            <person name="McDonald W.H."/>
            <person name="Medina M."/>
            <person name="Meijer H.J."/>
            <person name="Nordberg E.K."/>
            <person name="Maclean D.J."/>
            <person name="Ospina-Giraldo M.D."/>
            <person name="Morris P.F."/>
            <person name="Phuntumart V."/>
            <person name="Putnam N.H."/>
            <person name="Rash S."/>
            <person name="Rose J.K."/>
            <person name="Sakihama Y."/>
            <person name="Salamov A.A."/>
            <person name="Savidor A."/>
            <person name="Scheuring C.F."/>
            <person name="Smith B.M."/>
            <person name="Sobral B.W."/>
            <person name="Terry A."/>
            <person name="Torto-Alalibo T.A."/>
            <person name="Win J."/>
            <person name="Xu Z."/>
            <person name="Zhang H."/>
            <person name="Grigoriev I.V."/>
            <person name="Rokhsar D.S."/>
            <person name="Boore J.L."/>
        </authorList>
    </citation>
    <scope>NUCLEOTIDE SEQUENCE [LARGE SCALE GENOMIC DNA]</scope>
    <source>
        <strain evidence="4 5">P6497</strain>
    </source>
</reference>
<dbReference type="InterPro" id="IPR001878">
    <property type="entry name" value="Znf_CCHC"/>
</dbReference>
<dbReference type="Proteomes" id="UP000002640">
    <property type="component" value="Unassembled WGS sequence"/>
</dbReference>
<evidence type="ECO:0000256" key="2">
    <source>
        <dbReference type="SAM" id="MobiDB-lite"/>
    </source>
</evidence>
<proteinExistence type="predicted"/>
<protein>
    <recommendedName>
        <fullName evidence="3">CCHC-type domain-containing protein</fullName>
    </recommendedName>
</protein>
<evidence type="ECO:0000259" key="3">
    <source>
        <dbReference type="PROSITE" id="PS50158"/>
    </source>
</evidence>
<dbReference type="RefSeq" id="XP_009536156.1">
    <property type="nucleotide sequence ID" value="XM_009537861.1"/>
</dbReference>
<name>G5A7V8_PHYSP</name>
<sequence>MQQQQEVMRVMNEQRGTNDFKLDGIRLPKYTGHERNERWATRVLAIIGSTLKGQAGQWYLARKHEIYSAERQKSCKSLGDYVSRFRNIVLQVEDMTEIDKVVYFSKGLMPNTRQEILYKRCETLTDAITVAMDYERSHFGAPARTGRRDCDHPRFRRNESTSRSNGPESMEIDSGQEHSLEECRRQRKCYNCFRGGHIAAHC</sequence>
<feature type="domain" description="CCHC-type" evidence="3">
    <location>
        <begin position="187"/>
        <end position="202"/>
    </location>
</feature>
<dbReference type="KEGG" id="psoj:PHYSODRAFT_375463"/>
<keyword evidence="5" id="KW-1185">Reference proteome</keyword>
<organism evidence="4 5">
    <name type="scientific">Phytophthora sojae (strain P6497)</name>
    <name type="common">Soybean stem and root rot agent</name>
    <name type="synonym">Phytophthora megasperma f. sp. glycines</name>
    <dbReference type="NCBI Taxonomy" id="1094619"/>
    <lineage>
        <taxon>Eukaryota</taxon>
        <taxon>Sar</taxon>
        <taxon>Stramenopiles</taxon>
        <taxon>Oomycota</taxon>
        <taxon>Peronosporomycetes</taxon>
        <taxon>Peronosporales</taxon>
        <taxon>Peronosporaceae</taxon>
        <taxon>Phytophthora</taxon>
    </lineage>
</organism>
<dbReference type="AlphaFoldDB" id="G5A7V8"/>
<dbReference type="GO" id="GO:0008270">
    <property type="term" value="F:zinc ion binding"/>
    <property type="evidence" value="ECO:0007669"/>
    <property type="project" value="UniProtKB-KW"/>
</dbReference>
<dbReference type="GO" id="GO:0003676">
    <property type="term" value="F:nucleic acid binding"/>
    <property type="evidence" value="ECO:0007669"/>
    <property type="project" value="InterPro"/>
</dbReference>
<keyword evidence="1" id="KW-0479">Metal-binding</keyword>
<evidence type="ECO:0000256" key="1">
    <source>
        <dbReference type="PROSITE-ProRule" id="PRU00047"/>
    </source>
</evidence>
<keyword evidence="1" id="KW-0863">Zinc-finger</keyword>
<dbReference type="GeneID" id="20650498"/>
<dbReference type="PROSITE" id="PS50158">
    <property type="entry name" value="ZF_CCHC"/>
    <property type="match status" value="1"/>
</dbReference>
<accession>G5A7V8</accession>
<dbReference type="InParanoid" id="G5A7V8"/>
<feature type="region of interest" description="Disordered" evidence="2">
    <location>
        <begin position="142"/>
        <end position="177"/>
    </location>
</feature>
<gene>
    <name evidence="4" type="ORF">PHYSODRAFT_375463</name>
</gene>